<name>A0A6P6J0P7_CARAU</name>
<feature type="transmembrane region" description="Helical" evidence="2">
    <location>
        <begin position="156"/>
        <end position="179"/>
    </location>
</feature>
<evidence type="ECO:0000256" key="1">
    <source>
        <dbReference type="SAM" id="MobiDB-lite"/>
    </source>
</evidence>
<dbReference type="PANTHER" id="PTHR15264:SF2">
    <property type="entry name" value="PROGRAMMED CELL DEATH PROTEIN 1"/>
    <property type="match status" value="1"/>
</dbReference>
<dbReference type="Pfam" id="PF07686">
    <property type="entry name" value="V-set"/>
    <property type="match status" value="1"/>
</dbReference>
<dbReference type="GO" id="GO:0050777">
    <property type="term" value="P:negative regulation of immune response"/>
    <property type="evidence" value="ECO:0007669"/>
    <property type="project" value="InterPro"/>
</dbReference>
<dbReference type="Proteomes" id="UP000515129">
    <property type="component" value="Chromosome 22"/>
</dbReference>
<evidence type="ECO:0000313" key="5">
    <source>
        <dbReference type="Proteomes" id="UP000515129"/>
    </source>
</evidence>
<gene>
    <name evidence="6" type="primary">LOC113039762</name>
</gene>
<dbReference type="GO" id="GO:0009897">
    <property type="term" value="C:external side of plasma membrane"/>
    <property type="evidence" value="ECO:0007669"/>
    <property type="project" value="TreeGrafter"/>
</dbReference>
<dbReference type="OrthoDB" id="8917091at2759"/>
<evidence type="ECO:0000259" key="4">
    <source>
        <dbReference type="Pfam" id="PF07686"/>
    </source>
</evidence>
<keyword evidence="5" id="KW-1185">Reference proteome</keyword>
<dbReference type="AlphaFoldDB" id="A0A6P6J0P7"/>
<accession>A0A6P6J0P7</accession>
<feature type="signal peptide" evidence="3">
    <location>
        <begin position="1"/>
        <end position="25"/>
    </location>
</feature>
<dbReference type="SUPFAM" id="SSF48726">
    <property type="entry name" value="Immunoglobulin"/>
    <property type="match status" value="1"/>
</dbReference>
<evidence type="ECO:0000256" key="3">
    <source>
        <dbReference type="SAM" id="SignalP"/>
    </source>
</evidence>
<evidence type="ECO:0000256" key="2">
    <source>
        <dbReference type="SAM" id="Phobius"/>
    </source>
</evidence>
<feature type="region of interest" description="Disordered" evidence="1">
    <location>
        <begin position="252"/>
        <end position="274"/>
    </location>
</feature>
<organism evidence="5 6">
    <name type="scientific">Carassius auratus</name>
    <name type="common">Goldfish</name>
    <dbReference type="NCBI Taxonomy" id="7957"/>
    <lineage>
        <taxon>Eukaryota</taxon>
        <taxon>Metazoa</taxon>
        <taxon>Chordata</taxon>
        <taxon>Craniata</taxon>
        <taxon>Vertebrata</taxon>
        <taxon>Euteleostomi</taxon>
        <taxon>Actinopterygii</taxon>
        <taxon>Neopterygii</taxon>
        <taxon>Teleostei</taxon>
        <taxon>Ostariophysi</taxon>
        <taxon>Cypriniformes</taxon>
        <taxon>Cyprinidae</taxon>
        <taxon>Cyprininae</taxon>
        <taxon>Carassius</taxon>
    </lineage>
</organism>
<protein>
    <submittedName>
        <fullName evidence="6">Uncharacterized protein LOC113039762 isoform X1</fullName>
    </submittedName>
</protein>
<keyword evidence="2" id="KW-0472">Membrane</keyword>
<keyword evidence="2" id="KW-0812">Transmembrane</keyword>
<dbReference type="InterPro" id="IPR036179">
    <property type="entry name" value="Ig-like_dom_sf"/>
</dbReference>
<proteinExistence type="predicted"/>
<dbReference type="Gene3D" id="2.60.40.10">
    <property type="entry name" value="Immunoglobulins"/>
    <property type="match status" value="1"/>
</dbReference>
<keyword evidence="3" id="KW-0732">Signal</keyword>
<dbReference type="InterPro" id="IPR013106">
    <property type="entry name" value="Ig_V-set"/>
</dbReference>
<feature type="domain" description="Immunoglobulin V-set" evidence="4">
    <location>
        <begin position="65"/>
        <end position="123"/>
    </location>
</feature>
<evidence type="ECO:0000313" key="6">
    <source>
        <dbReference type="RefSeq" id="XP_026053619.1"/>
    </source>
</evidence>
<dbReference type="GeneID" id="113039762"/>
<dbReference type="InterPro" id="IPR013783">
    <property type="entry name" value="Ig-like_fold"/>
</dbReference>
<dbReference type="GO" id="GO:0070234">
    <property type="term" value="P:positive regulation of T cell apoptotic process"/>
    <property type="evidence" value="ECO:0007669"/>
    <property type="project" value="TreeGrafter"/>
</dbReference>
<keyword evidence="2" id="KW-1133">Transmembrane helix</keyword>
<reference evidence="6" key="1">
    <citation type="submission" date="2025-08" db="UniProtKB">
        <authorList>
            <consortium name="RefSeq"/>
        </authorList>
    </citation>
    <scope>IDENTIFICATION</scope>
    <source>
        <strain evidence="6">Wakin</strain>
        <tissue evidence="6">Muscle</tissue>
    </source>
</reference>
<dbReference type="KEGG" id="caua:113039762"/>
<sequence>MKRDLKNKLLLFSFMLHSILKVESAHEVNGTLEENITVKFTLQVPVINKINDNLALYKDGKKIVNLKHNIPCKEKFALHRVENSTVTLHITNLTLEDEGKYHVAVYSHGANPLIESNTINIKVILGYTTTESTTTAVYENVVNSSPTLELSEQKTFLIFFSAAVIIFIGLFVGILCWLFRTHPRKADAENPPVHSNRSTQPQGQCGTSGAVFVSCVEYGELDFQNRPERNDKVKPAEATSKAQDGVEYAAIIFPQQKQPPSGRMRNKQQVPAIK</sequence>
<dbReference type="RefSeq" id="XP_026053619.1">
    <property type="nucleotide sequence ID" value="XM_026197834.1"/>
</dbReference>
<dbReference type="PANTHER" id="PTHR15264">
    <property type="entry name" value="PROGRAMMED CELL DEATH PROTEIN 1"/>
    <property type="match status" value="1"/>
</dbReference>
<dbReference type="InterPro" id="IPR042379">
    <property type="entry name" value="PDCD1"/>
</dbReference>
<feature type="chain" id="PRO_5027947878" evidence="3">
    <location>
        <begin position="26"/>
        <end position="274"/>
    </location>
</feature>